<evidence type="ECO:0000256" key="1">
    <source>
        <dbReference type="ARBA" id="ARBA00005842"/>
    </source>
</evidence>
<keyword evidence="7" id="KW-1185">Reference proteome</keyword>
<comment type="similarity">
    <text evidence="1">Belongs to the IPP transferase family.</text>
</comment>
<accession>A0A6A2WRE4</accession>
<proteinExistence type="inferred from homology"/>
<dbReference type="Proteomes" id="UP000436088">
    <property type="component" value="Unassembled WGS sequence"/>
</dbReference>
<dbReference type="Gene3D" id="3.40.50.300">
    <property type="entry name" value="P-loop containing nucleotide triphosphate hydrolases"/>
    <property type="match status" value="1"/>
</dbReference>
<evidence type="ECO:0000256" key="2">
    <source>
        <dbReference type="ARBA" id="ARBA00022679"/>
    </source>
</evidence>
<dbReference type="GO" id="GO:0006400">
    <property type="term" value="P:tRNA modification"/>
    <property type="evidence" value="ECO:0007669"/>
    <property type="project" value="TreeGrafter"/>
</dbReference>
<dbReference type="SUPFAM" id="SSF52540">
    <property type="entry name" value="P-loop containing nucleoside triphosphate hydrolases"/>
    <property type="match status" value="1"/>
</dbReference>
<dbReference type="GO" id="GO:0009824">
    <property type="term" value="F:AMP dimethylallyltransferase activity"/>
    <property type="evidence" value="ECO:0007669"/>
    <property type="project" value="TreeGrafter"/>
</dbReference>
<keyword evidence="2" id="KW-0808">Transferase</keyword>
<dbReference type="AlphaFoldDB" id="A0A6A2WRE4"/>
<evidence type="ECO:0000256" key="4">
    <source>
        <dbReference type="ARBA" id="ARBA00022741"/>
    </source>
</evidence>
<dbReference type="InterPro" id="IPR039657">
    <property type="entry name" value="Dimethylallyltransferase"/>
</dbReference>
<comment type="caution">
    <text evidence="6">The sequence shown here is derived from an EMBL/GenBank/DDBJ whole genome shotgun (WGS) entry which is preliminary data.</text>
</comment>
<dbReference type="PANTHER" id="PTHR11088">
    <property type="entry name" value="TRNA DIMETHYLALLYLTRANSFERASE"/>
    <property type="match status" value="1"/>
</dbReference>
<keyword evidence="5" id="KW-0067">ATP-binding</keyword>
<dbReference type="GO" id="GO:0005524">
    <property type="term" value="F:ATP binding"/>
    <property type="evidence" value="ECO:0007669"/>
    <property type="project" value="UniProtKB-KW"/>
</dbReference>
<dbReference type="EMBL" id="VEPZ02001671">
    <property type="protein sequence ID" value="KAE8663563.1"/>
    <property type="molecule type" value="Genomic_DNA"/>
</dbReference>
<keyword evidence="3" id="KW-0203">Cytokinin biosynthesis</keyword>
<evidence type="ECO:0000313" key="7">
    <source>
        <dbReference type="Proteomes" id="UP000436088"/>
    </source>
</evidence>
<dbReference type="GO" id="GO:0009691">
    <property type="term" value="P:cytokinin biosynthetic process"/>
    <property type="evidence" value="ECO:0007669"/>
    <property type="project" value="UniProtKB-KW"/>
</dbReference>
<dbReference type="Pfam" id="PF01715">
    <property type="entry name" value="IPPT"/>
    <property type="match status" value="2"/>
</dbReference>
<sequence>MKPVFSSSFHPHFYPPLPLLRRPRWPRMSLSATHHSDQNKTKLVVIMGATGAGKSRLSIDLSAHFPRSQIINSDKMQLYSGLEITTNKIPMEEREGVPHFLLGDFDSIDADVAPSQFRSTAGFVVAESASRGGLPVVVGGSNSFIHALLVDAFDPGVDVFASESCSVSHALRYDCCFIWVDVAWSVLRDYLCQRVDEMLDSGMLEELAQFYDPSKQGIRVGLRKAIGVPEFDKYFSKYPPWETVENGLVPPPGNSDTAERREAYEEAVRDIKDNTYRLAKRQTGKIMKLRAAGWDLTRIDATAAFLAAMMMVKKKKDESHSRDVWEREVVGPSVKVVEKFLNG</sequence>
<name>A0A6A2WRE4_HIBSY</name>
<organism evidence="6 7">
    <name type="scientific">Hibiscus syriacus</name>
    <name type="common">Rose of Sharon</name>
    <dbReference type="NCBI Taxonomy" id="106335"/>
    <lineage>
        <taxon>Eukaryota</taxon>
        <taxon>Viridiplantae</taxon>
        <taxon>Streptophyta</taxon>
        <taxon>Embryophyta</taxon>
        <taxon>Tracheophyta</taxon>
        <taxon>Spermatophyta</taxon>
        <taxon>Magnoliopsida</taxon>
        <taxon>eudicotyledons</taxon>
        <taxon>Gunneridae</taxon>
        <taxon>Pentapetalae</taxon>
        <taxon>rosids</taxon>
        <taxon>malvids</taxon>
        <taxon>Malvales</taxon>
        <taxon>Malvaceae</taxon>
        <taxon>Malvoideae</taxon>
        <taxon>Hibiscus</taxon>
    </lineage>
</organism>
<dbReference type="OrthoDB" id="775260at2759"/>
<evidence type="ECO:0000256" key="5">
    <source>
        <dbReference type="ARBA" id="ARBA00022840"/>
    </source>
</evidence>
<evidence type="ECO:0000256" key="3">
    <source>
        <dbReference type="ARBA" id="ARBA00022712"/>
    </source>
</evidence>
<evidence type="ECO:0000313" key="6">
    <source>
        <dbReference type="EMBL" id="KAE8663563.1"/>
    </source>
</evidence>
<dbReference type="Gene3D" id="1.10.287.890">
    <property type="entry name" value="Crystal structure of tRNA isopentenylpyrophosphate transferase (bh2366) domain"/>
    <property type="match status" value="1"/>
</dbReference>
<reference evidence="6" key="1">
    <citation type="submission" date="2019-09" db="EMBL/GenBank/DDBJ databases">
        <title>Draft genome information of white flower Hibiscus syriacus.</title>
        <authorList>
            <person name="Kim Y.-M."/>
        </authorList>
    </citation>
    <scope>NUCLEOTIDE SEQUENCE [LARGE SCALE GENOMIC DNA]</scope>
    <source>
        <strain evidence="6">YM2019G1</strain>
    </source>
</reference>
<protein>
    <submittedName>
        <fullName evidence="6">Adenylate isopentenyltransferase</fullName>
    </submittedName>
</protein>
<keyword evidence="4" id="KW-0547">Nucleotide-binding</keyword>
<gene>
    <name evidence="6" type="ORF">F3Y22_tig00112928pilonHSYRG00025</name>
</gene>
<dbReference type="InterPro" id="IPR027417">
    <property type="entry name" value="P-loop_NTPase"/>
</dbReference>
<dbReference type="GO" id="GO:0052381">
    <property type="term" value="F:tRNA dimethylallyltransferase activity"/>
    <property type="evidence" value="ECO:0007669"/>
    <property type="project" value="TreeGrafter"/>
</dbReference>
<dbReference type="GO" id="GO:0005739">
    <property type="term" value="C:mitochondrion"/>
    <property type="evidence" value="ECO:0007669"/>
    <property type="project" value="TreeGrafter"/>
</dbReference>
<dbReference type="PANTHER" id="PTHR11088:SF86">
    <property type="entry name" value="ADENYLATE ISOPENTENYLTRANSFERASE 4-RELATED"/>
    <property type="match status" value="1"/>
</dbReference>